<keyword evidence="9" id="KW-1185">Reference proteome</keyword>
<dbReference type="Pfam" id="PF07690">
    <property type="entry name" value="MFS_1"/>
    <property type="match status" value="1"/>
</dbReference>
<keyword evidence="5 6" id="KW-0472">Membrane</keyword>
<dbReference type="Gene3D" id="1.20.1250.20">
    <property type="entry name" value="MFS general substrate transporter like domains"/>
    <property type="match status" value="1"/>
</dbReference>
<feature type="domain" description="Major facilitator superfamily (MFS) profile" evidence="7">
    <location>
        <begin position="1"/>
        <end position="265"/>
    </location>
</feature>
<protein>
    <submittedName>
        <fullName evidence="8">MFS general substrate transporter</fullName>
    </submittedName>
</protein>
<dbReference type="Proteomes" id="UP000235672">
    <property type="component" value="Unassembled WGS sequence"/>
</dbReference>
<feature type="transmembrane region" description="Helical" evidence="6">
    <location>
        <begin position="224"/>
        <end position="244"/>
    </location>
</feature>
<sequence length="265" mass="29226">MPAKSARRIACRIRKLVRGVSRTGVLACRLLMGVFESGFVPGCAYLISRYYKRRDFSIRYAAFFSAAVLAGAFGGFLAYAIEHMNKAGHYVSWRWIFIIEGCITIVGVILALFCIPSYPEDSTFLKPNEKAYLLSMLAKDARKSRPNHYSSLVIKECLFDPKIWLGTLAYFGADNAASSIVSFQPTILKSLGYTSAEAQIHTIPVYIVALFLAPHLSGKLNHRYGFLLFGAIFGIIGSSIELAVPLNSIAARYFGMFAIAASAYI</sequence>
<dbReference type="InterPro" id="IPR036259">
    <property type="entry name" value="MFS_trans_sf"/>
</dbReference>
<evidence type="ECO:0000313" key="9">
    <source>
        <dbReference type="Proteomes" id="UP000235672"/>
    </source>
</evidence>
<dbReference type="PROSITE" id="PS50850">
    <property type="entry name" value="MFS"/>
    <property type="match status" value="1"/>
</dbReference>
<keyword evidence="3 6" id="KW-0812">Transmembrane</keyword>
<keyword evidence="2" id="KW-0813">Transport</keyword>
<evidence type="ECO:0000256" key="1">
    <source>
        <dbReference type="ARBA" id="ARBA00004141"/>
    </source>
</evidence>
<dbReference type="InterPro" id="IPR020846">
    <property type="entry name" value="MFS_dom"/>
</dbReference>
<dbReference type="GO" id="GO:0022857">
    <property type="term" value="F:transmembrane transporter activity"/>
    <property type="evidence" value="ECO:0007669"/>
    <property type="project" value="InterPro"/>
</dbReference>
<evidence type="ECO:0000256" key="4">
    <source>
        <dbReference type="ARBA" id="ARBA00022989"/>
    </source>
</evidence>
<dbReference type="SUPFAM" id="SSF103473">
    <property type="entry name" value="MFS general substrate transporter"/>
    <property type="match status" value="1"/>
</dbReference>
<evidence type="ECO:0000256" key="3">
    <source>
        <dbReference type="ARBA" id="ARBA00022692"/>
    </source>
</evidence>
<reference evidence="8 9" key="1">
    <citation type="submission" date="2016-05" db="EMBL/GenBank/DDBJ databases">
        <title>A degradative enzymes factory behind the ericoid mycorrhizal symbiosis.</title>
        <authorList>
            <consortium name="DOE Joint Genome Institute"/>
            <person name="Martino E."/>
            <person name="Morin E."/>
            <person name="Grelet G."/>
            <person name="Kuo A."/>
            <person name="Kohler A."/>
            <person name="Daghino S."/>
            <person name="Barry K."/>
            <person name="Choi C."/>
            <person name="Cichocki N."/>
            <person name="Clum A."/>
            <person name="Copeland A."/>
            <person name="Hainaut M."/>
            <person name="Haridas S."/>
            <person name="Labutti K."/>
            <person name="Lindquist E."/>
            <person name="Lipzen A."/>
            <person name="Khouja H.-R."/>
            <person name="Murat C."/>
            <person name="Ohm R."/>
            <person name="Olson A."/>
            <person name="Spatafora J."/>
            <person name="Veneault-Fourrey C."/>
            <person name="Henrissat B."/>
            <person name="Grigoriev I."/>
            <person name="Martin F."/>
            <person name="Perotto S."/>
        </authorList>
    </citation>
    <scope>NUCLEOTIDE SEQUENCE [LARGE SCALE GENOMIC DNA]</scope>
    <source>
        <strain evidence="8 9">UAMH 7357</strain>
    </source>
</reference>
<evidence type="ECO:0000256" key="2">
    <source>
        <dbReference type="ARBA" id="ARBA00022448"/>
    </source>
</evidence>
<dbReference type="PANTHER" id="PTHR43791">
    <property type="entry name" value="PERMEASE-RELATED"/>
    <property type="match status" value="1"/>
</dbReference>
<evidence type="ECO:0000313" key="8">
    <source>
        <dbReference type="EMBL" id="PMD17214.1"/>
    </source>
</evidence>
<evidence type="ECO:0000256" key="6">
    <source>
        <dbReference type="SAM" id="Phobius"/>
    </source>
</evidence>
<evidence type="ECO:0000259" key="7">
    <source>
        <dbReference type="PROSITE" id="PS50850"/>
    </source>
</evidence>
<dbReference type="OrthoDB" id="310895at2759"/>
<dbReference type="InterPro" id="IPR011701">
    <property type="entry name" value="MFS"/>
</dbReference>
<gene>
    <name evidence="8" type="ORF">NA56DRAFT_708094</name>
</gene>
<dbReference type="GO" id="GO:0016020">
    <property type="term" value="C:membrane"/>
    <property type="evidence" value="ECO:0007669"/>
    <property type="project" value="UniProtKB-SubCell"/>
</dbReference>
<proteinExistence type="predicted"/>
<name>A0A2J6PT76_9HELO</name>
<comment type="subcellular location">
    <subcellularLocation>
        <location evidence="1">Membrane</location>
        <topology evidence="1">Multi-pass membrane protein</topology>
    </subcellularLocation>
</comment>
<dbReference type="EMBL" id="KZ613501">
    <property type="protein sequence ID" value="PMD17214.1"/>
    <property type="molecule type" value="Genomic_DNA"/>
</dbReference>
<dbReference type="STRING" id="1745343.A0A2J6PT76"/>
<feature type="transmembrane region" description="Helical" evidence="6">
    <location>
        <begin position="93"/>
        <end position="115"/>
    </location>
</feature>
<evidence type="ECO:0000256" key="5">
    <source>
        <dbReference type="ARBA" id="ARBA00023136"/>
    </source>
</evidence>
<keyword evidence="4 6" id="KW-1133">Transmembrane helix</keyword>
<accession>A0A2J6PT76</accession>
<dbReference type="AlphaFoldDB" id="A0A2J6PT76"/>
<feature type="transmembrane region" description="Helical" evidence="6">
    <location>
        <begin position="24"/>
        <end position="48"/>
    </location>
</feature>
<feature type="transmembrane region" description="Helical" evidence="6">
    <location>
        <begin position="198"/>
        <end position="218"/>
    </location>
</feature>
<feature type="transmembrane region" description="Helical" evidence="6">
    <location>
        <begin position="60"/>
        <end position="81"/>
    </location>
</feature>
<organism evidence="8 9">
    <name type="scientific">Hyaloscypha hepaticicola</name>
    <dbReference type="NCBI Taxonomy" id="2082293"/>
    <lineage>
        <taxon>Eukaryota</taxon>
        <taxon>Fungi</taxon>
        <taxon>Dikarya</taxon>
        <taxon>Ascomycota</taxon>
        <taxon>Pezizomycotina</taxon>
        <taxon>Leotiomycetes</taxon>
        <taxon>Helotiales</taxon>
        <taxon>Hyaloscyphaceae</taxon>
        <taxon>Hyaloscypha</taxon>
    </lineage>
</organism>
<dbReference type="PANTHER" id="PTHR43791:SF52">
    <property type="entry name" value="TRANSPORTER, PUTATIVE (AFU_ORTHOLOGUE AFUA_1G11820)-RELATED"/>
    <property type="match status" value="1"/>
</dbReference>